<proteinExistence type="predicted"/>
<dbReference type="Proteomes" id="UP000887565">
    <property type="component" value="Unplaced"/>
</dbReference>
<evidence type="ECO:0000313" key="1">
    <source>
        <dbReference type="Proteomes" id="UP000887565"/>
    </source>
</evidence>
<name>A0A915K0F1_ROMCU</name>
<keyword evidence="1" id="KW-1185">Reference proteome</keyword>
<accession>A0A915K0F1</accession>
<reference evidence="2" key="1">
    <citation type="submission" date="2022-11" db="UniProtKB">
        <authorList>
            <consortium name="WormBaseParasite"/>
        </authorList>
    </citation>
    <scope>IDENTIFICATION</scope>
</reference>
<dbReference type="AlphaFoldDB" id="A0A915K0F1"/>
<organism evidence="1 2">
    <name type="scientific">Romanomermis culicivorax</name>
    <name type="common">Nematode worm</name>
    <dbReference type="NCBI Taxonomy" id="13658"/>
    <lineage>
        <taxon>Eukaryota</taxon>
        <taxon>Metazoa</taxon>
        <taxon>Ecdysozoa</taxon>
        <taxon>Nematoda</taxon>
        <taxon>Enoplea</taxon>
        <taxon>Dorylaimia</taxon>
        <taxon>Mermithida</taxon>
        <taxon>Mermithoidea</taxon>
        <taxon>Mermithidae</taxon>
        <taxon>Romanomermis</taxon>
    </lineage>
</organism>
<dbReference type="WBParaSite" id="nRc.2.0.1.t32261-RA">
    <property type="protein sequence ID" value="nRc.2.0.1.t32261-RA"/>
    <property type="gene ID" value="nRc.2.0.1.g32261"/>
</dbReference>
<sequence length="117" mass="13448">MADWMVIFSAILNYIYDCLDRDEDFATSGKEFKSPQAMTGTQELSISHWTAVLSITARAFFQFLTILIHAFTNLERCNKGNIIPRHNPIQHLLVAVRIRDSQLRKLDDAFTVKDESD</sequence>
<evidence type="ECO:0000313" key="2">
    <source>
        <dbReference type="WBParaSite" id="nRc.2.0.1.t32261-RA"/>
    </source>
</evidence>
<protein>
    <submittedName>
        <fullName evidence="2">Uncharacterized protein</fullName>
    </submittedName>
</protein>